<dbReference type="Proteomes" id="UP001558613">
    <property type="component" value="Unassembled WGS sequence"/>
</dbReference>
<keyword evidence="2" id="KW-1185">Reference proteome</keyword>
<evidence type="ECO:0000313" key="1">
    <source>
        <dbReference type="EMBL" id="KAL1270726.1"/>
    </source>
</evidence>
<accession>A0ABR3N1N3</accession>
<proteinExistence type="predicted"/>
<protein>
    <submittedName>
        <fullName evidence="1">Uncharacterized protein</fullName>
    </submittedName>
</protein>
<dbReference type="EMBL" id="JAYMGO010000007">
    <property type="protein sequence ID" value="KAL1270726.1"/>
    <property type="molecule type" value="Genomic_DNA"/>
</dbReference>
<name>A0ABR3N1N3_9TELE</name>
<reference evidence="1 2" key="1">
    <citation type="submission" date="2023-09" db="EMBL/GenBank/DDBJ databases">
        <authorList>
            <person name="Wang M."/>
        </authorList>
    </citation>
    <scope>NUCLEOTIDE SEQUENCE [LARGE SCALE GENOMIC DNA]</scope>
    <source>
        <strain evidence="1">GT-2023</strain>
        <tissue evidence="1">Liver</tissue>
    </source>
</reference>
<comment type="caution">
    <text evidence="1">The sequence shown here is derived from an EMBL/GenBank/DDBJ whole genome shotgun (WGS) entry which is preliminary data.</text>
</comment>
<gene>
    <name evidence="1" type="ORF">QQF64_029742</name>
</gene>
<evidence type="ECO:0000313" key="2">
    <source>
        <dbReference type="Proteomes" id="UP001558613"/>
    </source>
</evidence>
<sequence length="71" mass="8188">MRYIGNQRLHRDFQAESRLLDVKYALSLRCDVTTDAARTVHQSEEVIEVWSCSPPCHIENRTTQSSLKSLP</sequence>
<organism evidence="1 2">
    <name type="scientific">Cirrhinus molitorella</name>
    <name type="common">mud carp</name>
    <dbReference type="NCBI Taxonomy" id="172907"/>
    <lineage>
        <taxon>Eukaryota</taxon>
        <taxon>Metazoa</taxon>
        <taxon>Chordata</taxon>
        <taxon>Craniata</taxon>
        <taxon>Vertebrata</taxon>
        <taxon>Euteleostomi</taxon>
        <taxon>Actinopterygii</taxon>
        <taxon>Neopterygii</taxon>
        <taxon>Teleostei</taxon>
        <taxon>Ostariophysi</taxon>
        <taxon>Cypriniformes</taxon>
        <taxon>Cyprinidae</taxon>
        <taxon>Labeoninae</taxon>
        <taxon>Labeonini</taxon>
        <taxon>Cirrhinus</taxon>
    </lineage>
</organism>